<keyword evidence="4 10" id="KW-0479">Metal-binding</keyword>
<comment type="function">
    <text evidence="1 10">Condenses 4-methyl-5-(beta-hydroxyethyl)thiazole monophosphate (THZ-P) and 2-methyl-4-amino-5-hydroxymethyl pyrimidine pyrophosphate (HMP-PP) to form thiamine monophosphate (TMP).</text>
</comment>
<comment type="catalytic activity">
    <reaction evidence="7 10 11">
        <text>4-methyl-5-(2-phosphooxyethyl)-thiazole + 4-amino-2-methyl-5-(diphosphooxymethyl)pyrimidine + H(+) = thiamine phosphate + diphosphate</text>
        <dbReference type="Rhea" id="RHEA:22328"/>
        <dbReference type="ChEBI" id="CHEBI:15378"/>
        <dbReference type="ChEBI" id="CHEBI:33019"/>
        <dbReference type="ChEBI" id="CHEBI:37575"/>
        <dbReference type="ChEBI" id="CHEBI:57841"/>
        <dbReference type="ChEBI" id="CHEBI:58296"/>
        <dbReference type="EC" id="2.5.1.3"/>
    </reaction>
</comment>
<feature type="binding site" evidence="10">
    <location>
        <begin position="190"/>
        <end position="191"/>
    </location>
    <ligand>
        <name>2-[(2R,5Z)-2-carboxy-4-methylthiazol-5(2H)-ylidene]ethyl phosphate</name>
        <dbReference type="ChEBI" id="CHEBI:62899"/>
    </ligand>
</feature>
<dbReference type="HAMAP" id="MF_00097">
    <property type="entry name" value="TMP_synthase"/>
    <property type="match status" value="1"/>
</dbReference>
<dbReference type="NCBIfam" id="TIGR00693">
    <property type="entry name" value="thiE"/>
    <property type="match status" value="1"/>
</dbReference>
<dbReference type="EC" id="2.5.1.3" evidence="10"/>
<dbReference type="GO" id="GO:0005737">
    <property type="term" value="C:cytoplasm"/>
    <property type="evidence" value="ECO:0007669"/>
    <property type="project" value="TreeGrafter"/>
</dbReference>
<evidence type="ECO:0000256" key="4">
    <source>
        <dbReference type="ARBA" id="ARBA00022723"/>
    </source>
</evidence>
<evidence type="ECO:0000256" key="12">
    <source>
        <dbReference type="RuleBase" id="RU004253"/>
    </source>
</evidence>
<dbReference type="PANTHER" id="PTHR20857:SF15">
    <property type="entry name" value="THIAMINE-PHOSPHATE SYNTHASE"/>
    <property type="match status" value="1"/>
</dbReference>
<dbReference type="AlphaFoldDB" id="A0A1E3XAL9"/>
<proteinExistence type="inferred from homology"/>
<comment type="cofactor">
    <cofactor evidence="10">
        <name>Mg(2+)</name>
        <dbReference type="ChEBI" id="CHEBI:18420"/>
    </cofactor>
    <text evidence="10">Binds 1 Mg(2+) ion per subunit.</text>
</comment>
<evidence type="ECO:0000256" key="1">
    <source>
        <dbReference type="ARBA" id="ARBA00003814"/>
    </source>
</evidence>
<dbReference type="GO" id="GO:0009229">
    <property type="term" value="P:thiamine diphosphate biosynthetic process"/>
    <property type="evidence" value="ECO:0007669"/>
    <property type="project" value="UniProtKB-UniRule"/>
</dbReference>
<dbReference type="UniPathway" id="UPA00060">
    <property type="reaction ID" value="UER00141"/>
</dbReference>
<sequence>MSIHDEQLQKLDLVLITNRKICEVGLVDIIRQAIEGGVGTIQLREKDLSTKDLYKLAKELREKTKELNANLIINDRADIALAVGADGVHLGWQSLNTNVVRRIIGHNKVIGYSAHNLKEAEKANFDGADYITISPIYDTTHKDYFIKPLGVEEIRKIKEKVDIPVIALGGINENNVKEVLRSGVDGIAVISAILLSKEPKQTTTMLYREIEKYKMKPEDEIFISGHR</sequence>
<dbReference type="PATRIC" id="fig|1872076.5.peg.2599"/>
<evidence type="ECO:0000256" key="6">
    <source>
        <dbReference type="ARBA" id="ARBA00022977"/>
    </source>
</evidence>
<comment type="caution">
    <text evidence="10">Lacks conserved residue(s) required for the propagation of feature annotation.</text>
</comment>
<comment type="pathway">
    <text evidence="2 10 12">Cofactor biosynthesis; thiamine diphosphate biosynthesis; thiamine phosphate from 4-amino-2-methyl-5-diphosphomethylpyrimidine and 4-methyl-5-(2-phosphoethyl)-thiazole: step 1/1.</text>
</comment>
<dbReference type="InterPro" id="IPR022998">
    <property type="entry name" value="ThiamineP_synth_TenI"/>
</dbReference>
<dbReference type="GO" id="GO:0004789">
    <property type="term" value="F:thiamine-phosphate diphosphorylase activity"/>
    <property type="evidence" value="ECO:0007669"/>
    <property type="project" value="UniProtKB-UniRule"/>
</dbReference>
<evidence type="ECO:0000313" key="15">
    <source>
        <dbReference type="Proteomes" id="UP000094056"/>
    </source>
</evidence>
<reference evidence="14 15" key="1">
    <citation type="submission" date="2016-07" db="EMBL/GenBank/DDBJ databases">
        <title>Draft genome of Scalindua rubra, obtained from a brine-seawater interface in the Red Sea, sheds light on salt adaptation in anammox bacteria.</title>
        <authorList>
            <person name="Speth D.R."/>
            <person name="Lagkouvardos I."/>
            <person name="Wang Y."/>
            <person name="Qian P.-Y."/>
            <person name="Dutilh B.E."/>
            <person name="Jetten M.S."/>
        </authorList>
    </citation>
    <scope>NUCLEOTIDE SEQUENCE [LARGE SCALE GENOMIC DNA]</scope>
    <source>
        <strain evidence="14">BSI-1</strain>
    </source>
</reference>
<evidence type="ECO:0000256" key="10">
    <source>
        <dbReference type="HAMAP-Rule" id="MF_00097"/>
    </source>
</evidence>
<dbReference type="GO" id="GO:0000287">
    <property type="term" value="F:magnesium ion binding"/>
    <property type="evidence" value="ECO:0007669"/>
    <property type="project" value="UniProtKB-UniRule"/>
</dbReference>
<dbReference type="InterPro" id="IPR036206">
    <property type="entry name" value="ThiamineP_synth_sf"/>
</dbReference>
<evidence type="ECO:0000259" key="13">
    <source>
        <dbReference type="Pfam" id="PF02581"/>
    </source>
</evidence>
<evidence type="ECO:0000256" key="5">
    <source>
        <dbReference type="ARBA" id="ARBA00022842"/>
    </source>
</evidence>
<evidence type="ECO:0000256" key="2">
    <source>
        <dbReference type="ARBA" id="ARBA00005165"/>
    </source>
</evidence>
<feature type="binding site" evidence="10">
    <location>
        <position position="75"/>
    </location>
    <ligand>
        <name>Mg(2+)</name>
        <dbReference type="ChEBI" id="CHEBI:18420"/>
    </ligand>
</feature>
<feature type="binding site" evidence="10">
    <location>
        <position position="113"/>
    </location>
    <ligand>
        <name>4-amino-2-methyl-5-(diphosphooxymethyl)pyrimidine</name>
        <dbReference type="ChEBI" id="CHEBI:57841"/>
    </ligand>
</feature>
<protein>
    <recommendedName>
        <fullName evidence="10">Thiamine-phosphate synthase</fullName>
        <shortName evidence="10">TP synthase</shortName>
        <shortName evidence="10">TPS</shortName>
        <ecNumber evidence="10">2.5.1.3</ecNumber>
    </recommendedName>
    <alternativeName>
        <fullName evidence="10">Thiamine-phosphate pyrophosphorylase</fullName>
        <shortName evidence="10">TMP pyrophosphorylase</shortName>
        <shortName evidence="10">TMP-PPase</shortName>
    </alternativeName>
</protein>
<comment type="caution">
    <text evidence="14">The sequence shown here is derived from an EMBL/GenBank/DDBJ whole genome shotgun (WGS) entry which is preliminary data.</text>
</comment>
<keyword evidence="5 10" id="KW-0460">Magnesium</keyword>
<organism evidence="14 15">
    <name type="scientific">Candidatus Scalindua rubra</name>
    <dbReference type="NCBI Taxonomy" id="1872076"/>
    <lineage>
        <taxon>Bacteria</taxon>
        <taxon>Pseudomonadati</taxon>
        <taxon>Planctomycetota</taxon>
        <taxon>Candidatus Brocadiia</taxon>
        <taxon>Candidatus Brocadiales</taxon>
        <taxon>Candidatus Scalinduaceae</taxon>
        <taxon>Candidatus Scalindua</taxon>
    </lineage>
</organism>
<evidence type="ECO:0000256" key="3">
    <source>
        <dbReference type="ARBA" id="ARBA00022679"/>
    </source>
</evidence>
<dbReference type="EMBL" id="MAYW01000053">
    <property type="protein sequence ID" value="ODS32650.1"/>
    <property type="molecule type" value="Genomic_DNA"/>
</dbReference>
<dbReference type="InterPro" id="IPR013785">
    <property type="entry name" value="Aldolase_TIM"/>
</dbReference>
<evidence type="ECO:0000313" key="14">
    <source>
        <dbReference type="EMBL" id="ODS32650.1"/>
    </source>
</evidence>
<evidence type="ECO:0000256" key="8">
    <source>
        <dbReference type="ARBA" id="ARBA00047851"/>
    </source>
</evidence>
<evidence type="ECO:0000256" key="7">
    <source>
        <dbReference type="ARBA" id="ARBA00047334"/>
    </source>
</evidence>
<feature type="domain" description="Thiamine phosphate synthase/TenI" evidence="13">
    <location>
        <begin position="13"/>
        <end position="193"/>
    </location>
</feature>
<keyword evidence="6 10" id="KW-0784">Thiamine biosynthesis</keyword>
<dbReference type="GO" id="GO:0009228">
    <property type="term" value="P:thiamine biosynthetic process"/>
    <property type="evidence" value="ECO:0007669"/>
    <property type="project" value="UniProtKB-KW"/>
</dbReference>
<dbReference type="PANTHER" id="PTHR20857">
    <property type="entry name" value="THIAMINE-PHOSPHATE PYROPHOSPHORYLASE"/>
    <property type="match status" value="1"/>
</dbReference>
<feature type="binding site" evidence="10">
    <location>
        <position position="170"/>
    </location>
    <ligand>
        <name>2-[(2R,5Z)-2-carboxy-4-methylthiazol-5(2H)-ylidene]ethyl phosphate</name>
        <dbReference type="ChEBI" id="CHEBI:62899"/>
    </ligand>
</feature>
<name>A0A1E3XAL9_9BACT</name>
<comment type="similarity">
    <text evidence="10 11">Belongs to the thiamine-phosphate synthase family.</text>
</comment>
<dbReference type="CDD" id="cd00564">
    <property type="entry name" value="TMP_TenI"/>
    <property type="match status" value="1"/>
</dbReference>
<evidence type="ECO:0000256" key="9">
    <source>
        <dbReference type="ARBA" id="ARBA00047883"/>
    </source>
</evidence>
<dbReference type="Pfam" id="PF02581">
    <property type="entry name" value="TMP-TENI"/>
    <property type="match status" value="1"/>
</dbReference>
<feature type="binding site" evidence="10">
    <location>
        <position position="142"/>
    </location>
    <ligand>
        <name>4-amino-2-methyl-5-(diphosphooxymethyl)pyrimidine</name>
        <dbReference type="ChEBI" id="CHEBI:57841"/>
    </ligand>
</feature>
<dbReference type="InterPro" id="IPR034291">
    <property type="entry name" value="TMP_synthase"/>
</dbReference>
<comment type="catalytic activity">
    <reaction evidence="9 10 11">
        <text>2-[(2R,5Z)-2-carboxy-4-methylthiazol-5(2H)-ylidene]ethyl phosphate + 4-amino-2-methyl-5-(diphosphooxymethyl)pyrimidine + 2 H(+) = thiamine phosphate + CO2 + diphosphate</text>
        <dbReference type="Rhea" id="RHEA:47844"/>
        <dbReference type="ChEBI" id="CHEBI:15378"/>
        <dbReference type="ChEBI" id="CHEBI:16526"/>
        <dbReference type="ChEBI" id="CHEBI:33019"/>
        <dbReference type="ChEBI" id="CHEBI:37575"/>
        <dbReference type="ChEBI" id="CHEBI:57841"/>
        <dbReference type="ChEBI" id="CHEBI:62899"/>
        <dbReference type="EC" id="2.5.1.3"/>
    </reaction>
</comment>
<dbReference type="Gene3D" id="3.20.20.70">
    <property type="entry name" value="Aldolase class I"/>
    <property type="match status" value="1"/>
</dbReference>
<evidence type="ECO:0000256" key="11">
    <source>
        <dbReference type="RuleBase" id="RU003826"/>
    </source>
</evidence>
<keyword evidence="3 10" id="KW-0808">Transferase</keyword>
<accession>A0A1E3XAL9</accession>
<dbReference type="Proteomes" id="UP000094056">
    <property type="component" value="Unassembled WGS sequence"/>
</dbReference>
<gene>
    <name evidence="14" type="primary">thiC</name>
    <name evidence="10" type="synonym">thiE</name>
    <name evidence="14" type="ORF">SCARUB_02202</name>
</gene>
<feature type="binding site" evidence="10">
    <location>
        <begin position="42"/>
        <end position="46"/>
    </location>
    <ligand>
        <name>4-amino-2-methyl-5-(diphosphooxymethyl)pyrimidine</name>
        <dbReference type="ChEBI" id="CHEBI:57841"/>
    </ligand>
</feature>
<feature type="binding site" evidence="10">
    <location>
        <position position="74"/>
    </location>
    <ligand>
        <name>4-amino-2-methyl-5-(diphosphooxymethyl)pyrimidine</name>
        <dbReference type="ChEBI" id="CHEBI:57841"/>
    </ligand>
</feature>
<dbReference type="SUPFAM" id="SSF51391">
    <property type="entry name" value="Thiamin phosphate synthase"/>
    <property type="match status" value="1"/>
</dbReference>
<dbReference type="FunFam" id="3.20.20.70:FF:000096">
    <property type="entry name" value="Thiamine-phosphate synthase"/>
    <property type="match status" value="1"/>
</dbReference>
<comment type="catalytic activity">
    <reaction evidence="8 10 11">
        <text>2-(2-carboxy-4-methylthiazol-5-yl)ethyl phosphate + 4-amino-2-methyl-5-(diphosphooxymethyl)pyrimidine + 2 H(+) = thiamine phosphate + CO2 + diphosphate</text>
        <dbReference type="Rhea" id="RHEA:47848"/>
        <dbReference type="ChEBI" id="CHEBI:15378"/>
        <dbReference type="ChEBI" id="CHEBI:16526"/>
        <dbReference type="ChEBI" id="CHEBI:33019"/>
        <dbReference type="ChEBI" id="CHEBI:37575"/>
        <dbReference type="ChEBI" id="CHEBI:57841"/>
        <dbReference type="ChEBI" id="CHEBI:62890"/>
        <dbReference type="EC" id="2.5.1.3"/>
    </reaction>
</comment>